<dbReference type="GO" id="GO:0005634">
    <property type="term" value="C:nucleus"/>
    <property type="evidence" value="ECO:0007669"/>
    <property type="project" value="TreeGrafter"/>
</dbReference>
<name>A0AAV4E0U9_9GAST</name>
<protein>
    <submittedName>
        <fullName evidence="4">Tigger transposable element-derived protein 6-like protein</fullName>
    </submittedName>
</protein>
<dbReference type="SUPFAM" id="SSF54001">
    <property type="entry name" value="Cysteine proteinases"/>
    <property type="match status" value="1"/>
</dbReference>
<comment type="caution">
    <text evidence="4">The sequence shown here is derived from an EMBL/GenBank/DDBJ whole genome shotgun (WGS) entry which is preliminary data.</text>
</comment>
<feature type="compositionally biased region" description="Basic residues" evidence="1">
    <location>
        <begin position="456"/>
        <end position="466"/>
    </location>
</feature>
<dbReference type="Pfam" id="PF03184">
    <property type="entry name" value="DDE_1"/>
    <property type="match status" value="1"/>
</dbReference>
<dbReference type="PANTHER" id="PTHR19303:SF74">
    <property type="entry name" value="POGO TRANSPOSABLE ELEMENT WITH KRAB DOMAIN"/>
    <property type="match status" value="1"/>
</dbReference>
<dbReference type="EMBL" id="BLXT01008527">
    <property type="protein sequence ID" value="GFO49865.1"/>
    <property type="molecule type" value="Genomic_DNA"/>
</dbReference>
<dbReference type="InterPro" id="IPR038765">
    <property type="entry name" value="Papain-like_cys_pep_sf"/>
</dbReference>
<evidence type="ECO:0000313" key="4">
    <source>
        <dbReference type="EMBL" id="GFO49865.1"/>
    </source>
</evidence>
<dbReference type="Pfam" id="PF05225">
    <property type="entry name" value="HTH_psq"/>
    <property type="match status" value="1"/>
</dbReference>
<dbReference type="Proteomes" id="UP000735302">
    <property type="component" value="Unassembled WGS sequence"/>
</dbReference>
<evidence type="ECO:0000259" key="2">
    <source>
        <dbReference type="Pfam" id="PF03184"/>
    </source>
</evidence>
<dbReference type="SUPFAM" id="SSF46689">
    <property type="entry name" value="Homeodomain-like"/>
    <property type="match status" value="1"/>
</dbReference>
<dbReference type="InterPro" id="IPR050863">
    <property type="entry name" value="CenT-Element_Derived"/>
</dbReference>
<dbReference type="InterPro" id="IPR004875">
    <property type="entry name" value="DDE_SF_endonuclease_dom"/>
</dbReference>
<feature type="domain" description="DDE-1" evidence="2">
    <location>
        <begin position="197"/>
        <end position="335"/>
    </location>
</feature>
<dbReference type="InterPro" id="IPR036397">
    <property type="entry name" value="RNaseH_sf"/>
</dbReference>
<feature type="region of interest" description="Disordered" evidence="1">
    <location>
        <begin position="1"/>
        <end position="40"/>
    </location>
</feature>
<dbReference type="InterPro" id="IPR009057">
    <property type="entry name" value="Homeodomain-like_sf"/>
</dbReference>
<accession>A0AAV4E0U9</accession>
<dbReference type="PANTHER" id="PTHR19303">
    <property type="entry name" value="TRANSPOSON"/>
    <property type="match status" value="1"/>
</dbReference>
<feature type="region of interest" description="Disordered" evidence="1">
    <location>
        <begin position="397"/>
        <end position="416"/>
    </location>
</feature>
<keyword evidence="5" id="KW-1185">Reference proteome</keyword>
<evidence type="ECO:0000259" key="3">
    <source>
        <dbReference type="Pfam" id="PF05225"/>
    </source>
</evidence>
<organism evidence="4 5">
    <name type="scientific">Plakobranchus ocellatus</name>
    <dbReference type="NCBI Taxonomy" id="259542"/>
    <lineage>
        <taxon>Eukaryota</taxon>
        <taxon>Metazoa</taxon>
        <taxon>Spiralia</taxon>
        <taxon>Lophotrochozoa</taxon>
        <taxon>Mollusca</taxon>
        <taxon>Gastropoda</taxon>
        <taxon>Heterobranchia</taxon>
        <taxon>Euthyneura</taxon>
        <taxon>Panpulmonata</taxon>
        <taxon>Sacoglossa</taxon>
        <taxon>Placobranchoidea</taxon>
        <taxon>Plakobranchidae</taxon>
        <taxon>Plakobranchus</taxon>
    </lineage>
</organism>
<evidence type="ECO:0000313" key="5">
    <source>
        <dbReference type="Proteomes" id="UP000735302"/>
    </source>
</evidence>
<dbReference type="GO" id="GO:0003677">
    <property type="term" value="F:DNA binding"/>
    <property type="evidence" value="ECO:0007669"/>
    <property type="project" value="InterPro"/>
</dbReference>
<dbReference type="Gene3D" id="1.10.10.60">
    <property type="entry name" value="Homeodomain-like"/>
    <property type="match status" value="1"/>
</dbReference>
<feature type="region of interest" description="Disordered" evidence="1">
    <location>
        <begin position="444"/>
        <end position="466"/>
    </location>
</feature>
<feature type="compositionally biased region" description="Polar residues" evidence="1">
    <location>
        <begin position="397"/>
        <end position="411"/>
    </location>
</feature>
<gene>
    <name evidence="4" type="ORF">PoB_007637000</name>
</gene>
<feature type="domain" description="HTH psq-type" evidence="3">
    <location>
        <begin position="64"/>
        <end position="94"/>
    </location>
</feature>
<evidence type="ECO:0000256" key="1">
    <source>
        <dbReference type="SAM" id="MobiDB-lite"/>
    </source>
</evidence>
<reference evidence="4 5" key="1">
    <citation type="journal article" date="2021" name="Elife">
        <title>Chloroplast acquisition without the gene transfer in kleptoplastic sea slugs, Plakobranchus ocellatus.</title>
        <authorList>
            <person name="Maeda T."/>
            <person name="Takahashi S."/>
            <person name="Yoshida T."/>
            <person name="Shimamura S."/>
            <person name="Takaki Y."/>
            <person name="Nagai Y."/>
            <person name="Toyoda A."/>
            <person name="Suzuki Y."/>
            <person name="Arimoto A."/>
            <person name="Ishii H."/>
            <person name="Satoh N."/>
            <person name="Nishiyama T."/>
            <person name="Hasebe M."/>
            <person name="Maruyama T."/>
            <person name="Minagawa J."/>
            <person name="Obokata J."/>
            <person name="Shigenobu S."/>
        </authorList>
    </citation>
    <scope>NUCLEOTIDE SEQUENCE [LARGE SCALE GENOMIC DNA]</scope>
</reference>
<sequence length="717" mass="80468">MTSGEQQVHNGRGRHKIGGNGRHLQKATPCSGWSKPPSNQVSMVRNYKRKTDWTEKSAENLQHLREAVKAVKNGQTIRQAAHNYGINKSSLWRALAYPKKCRKRLAEGFKSRHSQLSIITPEPTSIARATVFNKTNVGPFFDKLKQLYEELSLTTERIYNVDETALSTSQKPQKVVAESRVKQVVQLVSHERGETITMLGIINAIGNSLPPCLVFPRKQFKPHMIFGAPPGTHGFANPSGWMTKQLFVDCLRHIHRHVRSTPENKVLVILDNHESHISIEAVDYCRDNGIVLLNLKPHCSHKMQPLNRTFFGPLKMHYNKAINSWMYNHPGKRQTIHDDAGILGAAYSRAFTLDNAIGGFRATGIYPLNDEVFSEADFYQCYLSDTLCQQPMDTEIPTPTSQDATPCSARTSAADCPADPNAASHYLTEMSSSRAQDAVTINCSPEDIRPHPKATQQRKRTRRALGRSRVLKETPEKAELEAKLRKTKKTLTANKKLATQGKATKKRLFRSDKRQFVQAAFHQGTAEIFAEDTRGRQCTAMATSAIVYSTVKATASWTVKDLNQILIFGDYLYKEIDEQLPENEPGYLLISEIPHRISLFGTTVYLQRSRSLCGIIASVQLSQAATSINEAISQGFERHPSAIVILKDTSMMIHKDPESRIWLFDSHSRNEDGMPAPDEVGKSILINLKDMADLNLYCAMIIYNILSKYVPPAVFLS</sequence>
<dbReference type="Gene3D" id="3.30.420.10">
    <property type="entry name" value="Ribonuclease H-like superfamily/Ribonuclease H"/>
    <property type="match status" value="1"/>
</dbReference>
<dbReference type="Gene3D" id="3.90.70.120">
    <property type="match status" value="1"/>
</dbReference>
<dbReference type="InterPro" id="IPR007889">
    <property type="entry name" value="HTH_Psq"/>
</dbReference>
<dbReference type="AlphaFoldDB" id="A0AAV4E0U9"/>
<proteinExistence type="predicted"/>